<gene>
    <name evidence="11" type="ORF">ACFYTF_24765</name>
</gene>
<feature type="transmembrane region" description="Helical" evidence="9">
    <location>
        <begin position="484"/>
        <end position="513"/>
    </location>
</feature>
<dbReference type="RefSeq" id="WP_387702508.1">
    <property type="nucleotide sequence ID" value="NZ_JBIAMX010000018.1"/>
</dbReference>
<dbReference type="PANTHER" id="PTHR43289">
    <property type="entry name" value="MITOGEN-ACTIVATED PROTEIN KINASE KINASE KINASE 20-RELATED"/>
    <property type="match status" value="1"/>
</dbReference>
<accession>A0ABW6PUE9</accession>
<keyword evidence="4 7" id="KW-0547">Nucleotide-binding</keyword>
<sequence>MLGVGATFAGYRLERQLGQGGMGTVYLARHPRLPRSVALKLLNREVCADAELQRRFEQEADLVSQLDYPGIVDVYDRGTEDGHLWIAMQYVRGTDANSWDARANPPATTARLLGQTAAALEYAHHRSVLHRDVKPANILVTDLDGASGPRAVLTDFGIARLTTADTRLTMTGTFTATIAYASPEQLSGTDVDHRGDQYSLACTFFALMAGRSPYASTNPGQVVVGHLSQPVPRLTDLRRDLPPAVDTVLARAMAKHRDERYAGCVEFTDELRRVLEGGHVAAPLTPAAGYARPGTVPDASRPTPAGGHLRQAPVPGRPQPTPAQGFGLPAHGQGFAHPAPVAQATSGPPPSIPGAAQPIPFAAPYPGDTPYPHVAPGRTPSAATAMFAAVTILLWGLAIGAFEIYGATETAWIAGDPTKSDELPGSIVALVVLTVAFAVSVFGGGLLLAGRTTGRVLTALAALAPLLLSVVGVIRVAVDGTLLSALLALVPAFLLALAVLVCACHPATGRWIAYRRARRLHYR</sequence>
<feature type="region of interest" description="Disordered" evidence="8">
    <location>
        <begin position="286"/>
        <end position="350"/>
    </location>
</feature>
<dbReference type="InterPro" id="IPR017441">
    <property type="entry name" value="Protein_kinase_ATP_BS"/>
</dbReference>
<evidence type="ECO:0000259" key="10">
    <source>
        <dbReference type="PROSITE" id="PS50011"/>
    </source>
</evidence>
<dbReference type="InterPro" id="IPR008271">
    <property type="entry name" value="Ser/Thr_kinase_AS"/>
</dbReference>
<keyword evidence="6 7" id="KW-0067">ATP-binding</keyword>
<evidence type="ECO:0000256" key="5">
    <source>
        <dbReference type="ARBA" id="ARBA00022777"/>
    </source>
</evidence>
<organism evidence="11 12">
    <name type="scientific">Nocardia thailandica</name>
    <dbReference type="NCBI Taxonomy" id="257275"/>
    <lineage>
        <taxon>Bacteria</taxon>
        <taxon>Bacillati</taxon>
        <taxon>Actinomycetota</taxon>
        <taxon>Actinomycetes</taxon>
        <taxon>Mycobacteriales</taxon>
        <taxon>Nocardiaceae</taxon>
        <taxon>Nocardia</taxon>
    </lineage>
</organism>
<dbReference type="SUPFAM" id="SSF56112">
    <property type="entry name" value="Protein kinase-like (PK-like)"/>
    <property type="match status" value="1"/>
</dbReference>
<evidence type="ECO:0000256" key="1">
    <source>
        <dbReference type="ARBA" id="ARBA00012513"/>
    </source>
</evidence>
<feature type="binding site" evidence="7">
    <location>
        <position position="40"/>
    </location>
    <ligand>
        <name>ATP</name>
        <dbReference type="ChEBI" id="CHEBI:30616"/>
    </ligand>
</feature>
<keyword evidence="9" id="KW-0472">Membrane</keyword>
<keyword evidence="3" id="KW-0808">Transferase</keyword>
<protein>
    <recommendedName>
        <fullName evidence="1">non-specific serine/threonine protein kinase</fullName>
        <ecNumber evidence="1">2.7.11.1</ecNumber>
    </recommendedName>
</protein>
<dbReference type="InterPro" id="IPR011009">
    <property type="entry name" value="Kinase-like_dom_sf"/>
</dbReference>
<feature type="transmembrane region" description="Helical" evidence="9">
    <location>
        <begin position="427"/>
        <end position="449"/>
    </location>
</feature>
<keyword evidence="9" id="KW-0812">Transmembrane</keyword>
<dbReference type="Proteomes" id="UP001601444">
    <property type="component" value="Unassembled WGS sequence"/>
</dbReference>
<dbReference type="Gene3D" id="3.30.200.20">
    <property type="entry name" value="Phosphorylase Kinase, domain 1"/>
    <property type="match status" value="1"/>
</dbReference>
<evidence type="ECO:0000256" key="4">
    <source>
        <dbReference type="ARBA" id="ARBA00022741"/>
    </source>
</evidence>
<dbReference type="PROSITE" id="PS50011">
    <property type="entry name" value="PROTEIN_KINASE_DOM"/>
    <property type="match status" value="1"/>
</dbReference>
<dbReference type="Gene3D" id="1.10.510.10">
    <property type="entry name" value="Transferase(Phosphotransferase) domain 1"/>
    <property type="match status" value="1"/>
</dbReference>
<dbReference type="PANTHER" id="PTHR43289:SF6">
    <property type="entry name" value="SERINE_THREONINE-PROTEIN KINASE NEKL-3"/>
    <property type="match status" value="1"/>
</dbReference>
<feature type="transmembrane region" description="Helical" evidence="9">
    <location>
        <begin position="456"/>
        <end position="478"/>
    </location>
</feature>
<feature type="transmembrane region" description="Helical" evidence="9">
    <location>
        <begin position="385"/>
        <end position="407"/>
    </location>
</feature>
<evidence type="ECO:0000256" key="2">
    <source>
        <dbReference type="ARBA" id="ARBA00022527"/>
    </source>
</evidence>
<reference evidence="11 12" key="1">
    <citation type="submission" date="2024-10" db="EMBL/GenBank/DDBJ databases">
        <title>The Natural Products Discovery Center: Release of the First 8490 Sequenced Strains for Exploring Actinobacteria Biosynthetic Diversity.</title>
        <authorList>
            <person name="Kalkreuter E."/>
            <person name="Kautsar S.A."/>
            <person name="Yang D."/>
            <person name="Bader C.D."/>
            <person name="Teijaro C.N."/>
            <person name="Fluegel L."/>
            <person name="Davis C.M."/>
            <person name="Simpson J.R."/>
            <person name="Lauterbach L."/>
            <person name="Steele A.D."/>
            <person name="Gui C."/>
            <person name="Meng S."/>
            <person name="Li G."/>
            <person name="Viehrig K."/>
            <person name="Ye F."/>
            <person name="Su P."/>
            <person name="Kiefer A.F."/>
            <person name="Nichols A."/>
            <person name="Cepeda A.J."/>
            <person name="Yan W."/>
            <person name="Fan B."/>
            <person name="Jiang Y."/>
            <person name="Adhikari A."/>
            <person name="Zheng C.-J."/>
            <person name="Schuster L."/>
            <person name="Cowan T.M."/>
            <person name="Smanski M.J."/>
            <person name="Chevrette M.G."/>
            <person name="De Carvalho L.P.S."/>
            <person name="Shen B."/>
        </authorList>
    </citation>
    <scope>NUCLEOTIDE SEQUENCE [LARGE SCALE GENOMIC DNA]</scope>
    <source>
        <strain evidence="11 12">NPDC004045</strain>
    </source>
</reference>
<comment type="caution">
    <text evidence="11">The sequence shown here is derived from an EMBL/GenBank/DDBJ whole genome shotgun (WGS) entry which is preliminary data.</text>
</comment>
<feature type="domain" description="Protein kinase" evidence="10">
    <location>
        <begin position="11"/>
        <end position="275"/>
    </location>
</feature>
<keyword evidence="5 11" id="KW-0418">Kinase</keyword>
<keyword evidence="9" id="KW-1133">Transmembrane helix</keyword>
<name>A0ABW6PUE9_9NOCA</name>
<dbReference type="GO" id="GO:0016301">
    <property type="term" value="F:kinase activity"/>
    <property type="evidence" value="ECO:0007669"/>
    <property type="project" value="UniProtKB-KW"/>
</dbReference>
<dbReference type="Pfam" id="PF00069">
    <property type="entry name" value="Pkinase"/>
    <property type="match status" value="1"/>
</dbReference>
<dbReference type="EC" id="2.7.11.1" evidence="1"/>
<keyword evidence="2" id="KW-0723">Serine/threonine-protein kinase</keyword>
<evidence type="ECO:0000256" key="9">
    <source>
        <dbReference type="SAM" id="Phobius"/>
    </source>
</evidence>
<dbReference type="PROSITE" id="PS00107">
    <property type="entry name" value="PROTEIN_KINASE_ATP"/>
    <property type="match status" value="1"/>
</dbReference>
<evidence type="ECO:0000256" key="6">
    <source>
        <dbReference type="ARBA" id="ARBA00022840"/>
    </source>
</evidence>
<evidence type="ECO:0000256" key="3">
    <source>
        <dbReference type="ARBA" id="ARBA00022679"/>
    </source>
</evidence>
<proteinExistence type="predicted"/>
<dbReference type="PROSITE" id="PS00108">
    <property type="entry name" value="PROTEIN_KINASE_ST"/>
    <property type="match status" value="1"/>
</dbReference>
<evidence type="ECO:0000256" key="8">
    <source>
        <dbReference type="SAM" id="MobiDB-lite"/>
    </source>
</evidence>
<dbReference type="SMART" id="SM00220">
    <property type="entry name" value="S_TKc"/>
    <property type="match status" value="1"/>
</dbReference>
<evidence type="ECO:0000313" key="12">
    <source>
        <dbReference type="Proteomes" id="UP001601444"/>
    </source>
</evidence>
<dbReference type="EMBL" id="JBIAMX010000018">
    <property type="protein sequence ID" value="MFF0546054.1"/>
    <property type="molecule type" value="Genomic_DNA"/>
</dbReference>
<dbReference type="CDD" id="cd14014">
    <property type="entry name" value="STKc_PknB_like"/>
    <property type="match status" value="1"/>
</dbReference>
<dbReference type="InterPro" id="IPR000719">
    <property type="entry name" value="Prot_kinase_dom"/>
</dbReference>
<evidence type="ECO:0000256" key="7">
    <source>
        <dbReference type="PROSITE-ProRule" id="PRU10141"/>
    </source>
</evidence>
<evidence type="ECO:0000313" key="11">
    <source>
        <dbReference type="EMBL" id="MFF0546054.1"/>
    </source>
</evidence>
<keyword evidence="12" id="KW-1185">Reference proteome</keyword>